<dbReference type="AlphaFoldDB" id="A0A926GFP0"/>
<evidence type="ECO:0000313" key="3">
    <source>
        <dbReference type="Proteomes" id="UP000608594"/>
    </source>
</evidence>
<sequence>MADAQHLPVGFARPQSASGNGGIRISLTGDGVIVANSVTGPGPHEERRRHVSSSK</sequence>
<organism evidence="2 3">
    <name type="scientific">Paracoccus amoyensis</name>
    <dbReference type="NCBI Taxonomy" id="2760093"/>
    <lineage>
        <taxon>Bacteria</taxon>
        <taxon>Pseudomonadati</taxon>
        <taxon>Pseudomonadota</taxon>
        <taxon>Alphaproteobacteria</taxon>
        <taxon>Rhodobacterales</taxon>
        <taxon>Paracoccaceae</taxon>
        <taxon>Paracoccus</taxon>
    </lineage>
</organism>
<evidence type="ECO:0000313" key="2">
    <source>
        <dbReference type="EMBL" id="MBC9248355.1"/>
    </source>
</evidence>
<comment type="caution">
    <text evidence="2">The sequence shown here is derived from an EMBL/GenBank/DDBJ whole genome shotgun (WGS) entry which is preliminary data.</text>
</comment>
<evidence type="ECO:0000256" key="1">
    <source>
        <dbReference type="SAM" id="MobiDB-lite"/>
    </source>
</evidence>
<feature type="region of interest" description="Disordered" evidence="1">
    <location>
        <begin position="1"/>
        <end position="23"/>
    </location>
</feature>
<accession>A0A926GFP0</accession>
<protein>
    <submittedName>
        <fullName evidence="2">Uncharacterized protein</fullName>
    </submittedName>
</protein>
<dbReference type="RefSeq" id="WP_187794843.1">
    <property type="nucleotide sequence ID" value="NZ_JACOQL010000005.1"/>
</dbReference>
<dbReference type="Proteomes" id="UP000608594">
    <property type="component" value="Unassembled WGS sequence"/>
</dbReference>
<feature type="region of interest" description="Disordered" evidence="1">
    <location>
        <begin position="36"/>
        <end position="55"/>
    </location>
</feature>
<proteinExistence type="predicted"/>
<gene>
    <name evidence="2" type="ORF">H4P12_16935</name>
</gene>
<dbReference type="EMBL" id="JACOQL010000005">
    <property type="protein sequence ID" value="MBC9248355.1"/>
    <property type="molecule type" value="Genomic_DNA"/>
</dbReference>
<name>A0A926GFP0_9RHOB</name>
<reference evidence="2" key="1">
    <citation type="submission" date="2020-08" db="EMBL/GenBank/DDBJ databases">
        <title>Paracoccus amoyensis sp. nov., isolated from the surface seawater at coast of Xiamen, Fujian.</title>
        <authorList>
            <person name="Lyu L."/>
        </authorList>
    </citation>
    <scope>NUCLEOTIDE SEQUENCE</scope>
    <source>
        <strain evidence="2">11-3</strain>
    </source>
</reference>
<keyword evidence="3" id="KW-1185">Reference proteome</keyword>